<keyword evidence="5 9" id="KW-0479">Metal-binding</keyword>
<evidence type="ECO:0000256" key="8">
    <source>
        <dbReference type="ARBA" id="ARBA00023277"/>
    </source>
</evidence>
<dbReference type="InterPro" id="IPR035461">
    <property type="entry name" value="GmhA/DiaA"/>
</dbReference>
<protein>
    <recommendedName>
        <fullName evidence="9">Phosphoheptose isomerase</fullName>
        <ecNumber evidence="9">5.3.1.28</ecNumber>
    </recommendedName>
    <alternativeName>
        <fullName evidence="9">Sedoheptulose 7-phosphate isomerase</fullName>
    </alternativeName>
</protein>
<comment type="caution">
    <text evidence="11">The sequence shown here is derived from an EMBL/GenBank/DDBJ whole genome shotgun (WGS) entry which is preliminary data.</text>
</comment>
<keyword evidence="12" id="KW-1185">Reference proteome</keyword>
<dbReference type="HAMAP" id="MF_00067">
    <property type="entry name" value="GmhA"/>
    <property type="match status" value="1"/>
</dbReference>
<feature type="binding site" evidence="9">
    <location>
        <position position="58"/>
    </location>
    <ligand>
        <name>Zn(2+)</name>
        <dbReference type="ChEBI" id="CHEBI:29105"/>
    </ligand>
</feature>
<dbReference type="AlphaFoldDB" id="A0A5A8F5J9"/>
<evidence type="ECO:0000256" key="4">
    <source>
        <dbReference type="ARBA" id="ARBA00022490"/>
    </source>
</evidence>
<evidence type="ECO:0000313" key="11">
    <source>
        <dbReference type="EMBL" id="KAA0258664.1"/>
    </source>
</evidence>
<dbReference type="InterPro" id="IPR001347">
    <property type="entry name" value="SIS_dom"/>
</dbReference>
<dbReference type="EC" id="5.3.1.28" evidence="9"/>
<keyword evidence="7 9" id="KW-0413">Isomerase</keyword>
<reference evidence="11 12" key="1">
    <citation type="submission" date="2019-06" db="EMBL/GenBank/DDBJ databases">
        <title>Genomic insights into carbon and energy metabolism of Deferribacter autotrophicus revealed new metabolic traits in the phylum Deferribacteres.</title>
        <authorList>
            <person name="Slobodkin A.I."/>
            <person name="Slobodkina G.B."/>
            <person name="Allioux M."/>
            <person name="Alain K."/>
            <person name="Jebbar M."/>
            <person name="Shadrin V."/>
            <person name="Kublanov I.V."/>
            <person name="Toshchakov S.V."/>
            <person name="Bonch-Osmolovskaya E.A."/>
        </authorList>
    </citation>
    <scope>NUCLEOTIDE SEQUENCE [LARGE SCALE GENOMIC DNA]</scope>
    <source>
        <strain evidence="11 12">SL50</strain>
    </source>
</reference>
<evidence type="ECO:0000313" key="12">
    <source>
        <dbReference type="Proteomes" id="UP000322876"/>
    </source>
</evidence>
<dbReference type="GO" id="GO:2001061">
    <property type="term" value="P:D-glycero-D-manno-heptose 7-phosphate biosynthetic process"/>
    <property type="evidence" value="ECO:0007669"/>
    <property type="project" value="UniProtKB-UniPathway"/>
</dbReference>
<dbReference type="GO" id="GO:0005975">
    <property type="term" value="P:carbohydrate metabolic process"/>
    <property type="evidence" value="ECO:0007669"/>
    <property type="project" value="UniProtKB-UniRule"/>
</dbReference>
<dbReference type="InterPro" id="IPR046348">
    <property type="entry name" value="SIS_dom_sf"/>
</dbReference>
<dbReference type="GO" id="GO:0005737">
    <property type="term" value="C:cytoplasm"/>
    <property type="evidence" value="ECO:0007669"/>
    <property type="project" value="UniProtKB-SubCell"/>
</dbReference>
<evidence type="ECO:0000256" key="2">
    <source>
        <dbReference type="ARBA" id="ARBA00004496"/>
    </source>
</evidence>
<accession>A0A5A8F5J9</accession>
<evidence type="ECO:0000256" key="6">
    <source>
        <dbReference type="ARBA" id="ARBA00022833"/>
    </source>
</evidence>
<dbReference type="CDD" id="cd05006">
    <property type="entry name" value="SIS_GmhA"/>
    <property type="match status" value="1"/>
</dbReference>
<comment type="catalytic activity">
    <reaction evidence="1 9">
        <text>2 D-sedoheptulose 7-phosphate = D-glycero-alpha-D-manno-heptose 7-phosphate + D-glycero-beta-D-manno-heptose 7-phosphate</text>
        <dbReference type="Rhea" id="RHEA:27489"/>
        <dbReference type="ChEBI" id="CHEBI:57483"/>
        <dbReference type="ChEBI" id="CHEBI:60203"/>
        <dbReference type="ChEBI" id="CHEBI:60204"/>
        <dbReference type="EC" id="5.3.1.28"/>
    </reaction>
</comment>
<dbReference type="GO" id="GO:0097367">
    <property type="term" value="F:carbohydrate derivative binding"/>
    <property type="evidence" value="ECO:0007669"/>
    <property type="project" value="InterPro"/>
</dbReference>
<dbReference type="EMBL" id="VFJB01000004">
    <property type="protein sequence ID" value="KAA0258664.1"/>
    <property type="molecule type" value="Genomic_DNA"/>
</dbReference>
<dbReference type="Gene3D" id="3.40.50.10490">
    <property type="entry name" value="Glucose-6-phosphate isomerase like protein, domain 1"/>
    <property type="match status" value="1"/>
</dbReference>
<dbReference type="RefSeq" id="WP_149266216.1">
    <property type="nucleotide sequence ID" value="NZ_VFJB01000004.1"/>
</dbReference>
<keyword evidence="6 9" id="KW-0862">Zinc</keyword>
<feature type="binding site" evidence="9">
    <location>
        <position position="169"/>
    </location>
    <ligand>
        <name>substrate</name>
    </ligand>
</feature>
<feature type="binding site" evidence="9">
    <location>
        <position position="62"/>
    </location>
    <ligand>
        <name>Zn(2+)</name>
        <dbReference type="ChEBI" id="CHEBI:29105"/>
    </ligand>
</feature>
<comment type="cofactor">
    <cofactor evidence="9">
        <name>Zn(2+)</name>
        <dbReference type="ChEBI" id="CHEBI:29105"/>
    </cofactor>
    <text evidence="9">Binds 1 zinc ion per subunit.</text>
</comment>
<dbReference type="Proteomes" id="UP000322876">
    <property type="component" value="Unassembled WGS sequence"/>
</dbReference>
<comment type="subcellular location">
    <subcellularLocation>
        <location evidence="2 9">Cytoplasm</location>
    </subcellularLocation>
</comment>
<comment type="function">
    <text evidence="9">Catalyzes the isomerization of sedoheptulose 7-phosphate in D-glycero-D-manno-heptose 7-phosphate.</text>
</comment>
<comment type="similarity">
    <text evidence="3 9">Belongs to the SIS family. GmhA subfamily.</text>
</comment>
<keyword evidence="8 9" id="KW-0119">Carbohydrate metabolism</keyword>
<evidence type="ECO:0000256" key="3">
    <source>
        <dbReference type="ARBA" id="ARBA00009894"/>
    </source>
</evidence>
<dbReference type="GO" id="GO:0008968">
    <property type="term" value="F:D-sedoheptulose 7-phosphate isomerase activity"/>
    <property type="evidence" value="ECO:0007669"/>
    <property type="project" value="UniProtKB-UniRule"/>
</dbReference>
<dbReference type="PANTHER" id="PTHR30390:SF6">
    <property type="entry name" value="DNAA INITIATOR-ASSOCIATING PROTEIN DIAA"/>
    <property type="match status" value="1"/>
</dbReference>
<feature type="binding site" evidence="9">
    <location>
        <begin position="117"/>
        <end position="119"/>
    </location>
    <ligand>
        <name>substrate</name>
    </ligand>
</feature>
<dbReference type="SUPFAM" id="SSF53697">
    <property type="entry name" value="SIS domain"/>
    <property type="match status" value="1"/>
</dbReference>
<feature type="binding site" evidence="9">
    <location>
        <begin position="49"/>
        <end position="51"/>
    </location>
    <ligand>
        <name>substrate</name>
    </ligand>
</feature>
<feature type="binding site" evidence="9">
    <location>
        <position position="177"/>
    </location>
    <ligand>
        <name>Zn(2+)</name>
        <dbReference type="ChEBI" id="CHEBI:29105"/>
    </ligand>
</feature>
<evidence type="ECO:0000256" key="7">
    <source>
        <dbReference type="ARBA" id="ARBA00023235"/>
    </source>
</evidence>
<feature type="binding site" evidence="9">
    <location>
        <position position="62"/>
    </location>
    <ligand>
        <name>substrate</name>
    </ligand>
</feature>
<feature type="domain" description="SIS" evidence="10">
    <location>
        <begin position="30"/>
        <end position="193"/>
    </location>
</feature>
<sequence length="197" mass="21537">MESFVDSVFEEMKDVLSKFVAESKHFLIAAAQEIANCFMEEGKVLIFGNGGSAADAQHIAAEFINRFKIERPSLPAIALTTDTSVLTSISNDYDFDQVFLKQVMALADEKDVVWGISTSGNSPNVINALRFAANNGIKTIGFSGKDGGMMKGLCDLLLVVDSDNTPRIQEMHIAAGHIICELVDEIMFGRFSDMLEM</sequence>
<feature type="binding site" evidence="9">
    <location>
        <begin position="91"/>
        <end position="92"/>
    </location>
    <ligand>
        <name>substrate</name>
    </ligand>
</feature>
<dbReference type="Pfam" id="PF13580">
    <property type="entry name" value="SIS_2"/>
    <property type="match status" value="1"/>
</dbReference>
<comment type="pathway">
    <text evidence="9">Carbohydrate biosynthesis; D-glycero-D-manno-heptose 7-phosphate biosynthesis; D-glycero-alpha-D-manno-heptose 7-phosphate and D-glycero-beta-D-manno-heptose 7-phosphate from sedoheptulose 7-phosphate: step 1/1.</text>
</comment>
<name>A0A5A8F5J9_9BACT</name>
<gene>
    <name evidence="9" type="primary">gmhA</name>
    <name evidence="11" type="ORF">FHQ18_05775</name>
</gene>
<evidence type="ECO:0000256" key="5">
    <source>
        <dbReference type="ARBA" id="ARBA00022723"/>
    </source>
</evidence>
<feature type="binding site" evidence="9">
    <location>
        <position position="169"/>
    </location>
    <ligand>
        <name>Zn(2+)</name>
        <dbReference type="ChEBI" id="CHEBI:29105"/>
    </ligand>
</feature>
<comment type="miscellaneous">
    <text evidence="9">The reaction produces a racemic mixture of D-glycero-alpha-D-manno-heptose 7-phosphate and D-glycero-beta-D-manno-heptose 7-phosphate.</text>
</comment>
<dbReference type="PANTHER" id="PTHR30390">
    <property type="entry name" value="SEDOHEPTULOSE 7-PHOSPHATE ISOMERASE / DNAA INITIATOR-ASSOCIATING FACTOR FOR REPLICATION INITIATION"/>
    <property type="match status" value="1"/>
</dbReference>
<keyword evidence="4 9" id="KW-0963">Cytoplasm</keyword>
<dbReference type="OrthoDB" id="9781311at2"/>
<feature type="binding site" evidence="9">
    <location>
        <position position="122"/>
    </location>
    <ligand>
        <name>substrate</name>
    </ligand>
</feature>
<evidence type="ECO:0000259" key="10">
    <source>
        <dbReference type="PROSITE" id="PS51464"/>
    </source>
</evidence>
<dbReference type="GO" id="GO:0008270">
    <property type="term" value="F:zinc ion binding"/>
    <property type="evidence" value="ECO:0007669"/>
    <property type="project" value="UniProtKB-UniRule"/>
</dbReference>
<organism evidence="11 12">
    <name type="scientific">Deferribacter autotrophicus</name>
    <dbReference type="NCBI Taxonomy" id="500465"/>
    <lineage>
        <taxon>Bacteria</taxon>
        <taxon>Pseudomonadati</taxon>
        <taxon>Deferribacterota</taxon>
        <taxon>Deferribacteres</taxon>
        <taxon>Deferribacterales</taxon>
        <taxon>Deferribacteraceae</taxon>
        <taxon>Deferribacter</taxon>
    </lineage>
</organism>
<dbReference type="InterPro" id="IPR004515">
    <property type="entry name" value="Phosphoheptose_Isoase"/>
</dbReference>
<proteinExistence type="inferred from homology"/>
<evidence type="ECO:0000256" key="1">
    <source>
        <dbReference type="ARBA" id="ARBA00000348"/>
    </source>
</evidence>
<dbReference type="UniPathway" id="UPA00041">
    <property type="reaction ID" value="UER00436"/>
</dbReference>
<evidence type="ECO:0000256" key="9">
    <source>
        <dbReference type="HAMAP-Rule" id="MF_00067"/>
    </source>
</evidence>
<dbReference type="PROSITE" id="PS51464">
    <property type="entry name" value="SIS"/>
    <property type="match status" value="1"/>
</dbReference>
<dbReference type="InterPro" id="IPR050099">
    <property type="entry name" value="SIS_GmhA/DiaA_subfam"/>
</dbReference>